<dbReference type="EMBL" id="CH474023">
    <property type="protein sequence ID" value="EDL85406.1"/>
    <property type="molecule type" value="Genomic_DNA"/>
</dbReference>
<keyword evidence="1" id="KW-0812">Transmembrane</keyword>
<evidence type="ECO:0000313" key="2">
    <source>
        <dbReference type="EMBL" id="EDL85406.1"/>
    </source>
</evidence>
<keyword evidence="1" id="KW-0472">Membrane</keyword>
<evidence type="ECO:0000313" key="3">
    <source>
        <dbReference type="Proteomes" id="UP000234681"/>
    </source>
</evidence>
<keyword evidence="1" id="KW-1133">Transmembrane helix</keyword>
<gene>
    <name evidence="2" type="ORF">rCG_52111</name>
</gene>
<protein>
    <submittedName>
        <fullName evidence="2">RCG52111</fullName>
    </submittedName>
</protein>
<evidence type="ECO:0000256" key="1">
    <source>
        <dbReference type="SAM" id="Phobius"/>
    </source>
</evidence>
<name>A6K6P6_RAT</name>
<reference evidence="2 3" key="1">
    <citation type="submission" date="2005-07" db="EMBL/GenBank/DDBJ databases">
        <authorList>
            <person name="Mural R.J."/>
            <person name="Li P.W."/>
            <person name="Adams M.D."/>
            <person name="Amanatides P.G."/>
            <person name="Baden-Tillson H."/>
            <person name="Barnstead M."/>
            <person name="Chin S.H."/>
            <person name="Dew I."/>
            <person name="Evans C.A."/>
            <person name="Ferriera S."/>
            <person name="Flanigan M."/>
            <person name="Fosler C."/>
            <person name="Glodek A."/>
            <person name="Gu Z."/>
            <person name="Holt R.A."/>
            <person name="Jennings D."/>
            <person name="Kraft C.L."/>
            <person name="Lu F."/>
            <person name="Nguyen T."/>
            <person name="Nusskern D.R."/>
            <person name="Pfannkoch C.M."/>
            <person name="Sitter C."/>
            <person name="Sutton G.G."/>
            <person name="Venter J.C."/>
            <person name="Wang Z."/>
            <person name="Woodage T."/>
            <person name="Zheng X.H."/>
            <person name="Zhong F."/>
        </authorList>
    </citation>
    <scope>NUCLEOTIDE SEQUENCE [LARGE SCALE GENOMIC DNA]</scope>
    <source>
        <strain>BN</strain>
        <strain evidence="3">Sprague-Dawley</strain>
    </source>
</reference>
<organism evidence="2 3">
    <name type="scientific">Rattus norvegicus</name>
    <name type="common">Rat</name>
    <dbReference type="NCBI Taxonomy" id="10116"/>
    <lineage>
        <taxon>Eukaryota</taxon>
        <taxon>Metazoa</taxon>
        <taxon>Chordata</taxon>
        <taxon>Craniata</taxon>
        <taxon>Vertebrata</taxon>
        <taxon>Euteleostomi</taxon>
        <taxon>Mammalia</taxon>
        <taxon>Eutheria</taxon>
        <taxon>Euarchontoglires</taxon>
        <taxon>Glires</taxon>
        <taxon>Rodentia</taxon>
        <taxon>Myomorpha</taxon>
        <taxon>Muroidea</taxon>
        <taxon>Muridae</taxon>
        <taxon>Murinae</taxon>
        <taxon>Rattus</taxon>
    </lineage>
</organism>
<accession>A6K6P6</accession>
<feature type="transmembrane region" description="Helical" evidence="1">
    <location>
        <begin position="50"/>
        <end position="67"/>
    </location>
</feature>
<dbReference type="AlphaFoldDB" id="A6K6P6"/>
<dbReference type="Proteomes" id="UP000234681">
    <property type="component" value="Chromosome 15"/>
</dbReference>
<proteinExistence type="predicted"/>
<sequence>MLQVPSGNHTGQCATALWTGCHLRFNILARLVLLSWGSLEEVQSLQACKYTFIWTYLLSLFLAVIVTRRKSRSQG</sequence>